<dbReference type="Proteomes" id="UP000616151">
    <property type="component" value="Unassembled WGS sequence"/>
</dbReference>
<proteinExistence type="predicted"/>
<gene>
    <name evidence="1" type="ORF">JHL16_07325</name>
</gene>
<dbReference type="EMBL" id="JAENHL010000006">
    <property type="protein sequence ID" value="MBK1866162.1"/>
    <property type="molecule type" value="Genomic_DNA"/>
</dbReference>
<comment type="caution">
    <text evidence="1">The sequence shown here is derived from an EMBL/GenBank/DDBJ whole genome shotgun (WGS) entry which is preliminary data.</text>
</comment>
<name>A0ACC5R0N8_9HYPH</name>
<sequence length="123" mass="13579">MATSAEFLDFIKEQLQDFGTVSVRRMFGGAGIFRDGLMFALIADEILYLKADAVSQREFEALGLSPFTYGAKGGKRTVMAYWRAPEACLDDRDEMTAWSRKAFGAALRAQKPAKTAKRGKGRG</sequence>
<reference evidence="1" key="1">
    <citation type="submission" date="2021-01" db="EMBL/GenBank/DDBJ databases">
        <authorList>
            <person name="Sun Q."/>
        </authorList>
    </citation>
    <scope>NUCLEOTIDE SEQUENCE</scope>
    <source>
        <strain evidence="1">YIM B02566</strain>
    </source>
</reference>
<evidence type="ECO:0000313" key="1">
    <source>
        <dbReference type="EMBL" id="MBK1866162.1"/>
    </source>
</evidence>
<keyword evidence="2" id="KW-1185">Reference proteome</keyword>
<evidence type="ECO:0000313" key="2">
    <source>
        <dbReference type="Proteomes" id="UP000616151"/>
    </source>
</evidence>
<protein>
    <submittedName>
        <fullName evidence="1">TfoX/Sxy family protein</fullName>
    </submittedName>
</protein>
<accession>A0ACC5R0N8</accession>
<organism evidence="1 2">
    <name type="scientific">Taklimakanibacter albus</name>
    <dbReference type="NCBI Taxonomy" id="2800327"/>
    <lineage>
        <taxon>Bacteria</taxon>
        <taxon>Pseudomonadati</taxon>
        <taxon>Pseudomonadota</taxon>
        <taxon>Alphaproteobacteria</taxon>
        <taxon>Hyphomicrobiales</taxon>
        <taxon>Aestuariivirgaceae</taxon>
        <taxon>Taklimakanibacter</taxon>
    </lineage>
</organism>